<dbReference type="EMBL" id="AY113507">
    <property type="protein sequence ID" value="AAM29512.1"/>
    <property type="molecule type" value="mRNA"/>
</dbReference>
<gene>
    <name evidence="3" type="primary">EloB</name>
    <name evidence="2" type="synonym">Elongin-B</name>
    <name evidence="3" type="ORF">CG4204</name>
</gene>
<dbReference type="FlyBase" id="FBgn0023212">
    <property type="gene designation" value="EloB"/>
</dbReference>
<dbReference type="AlphaFoldDB" id="Q8MYX5"/>
<dbReference type="GO" id="GO:0070449">
    <property type="term" value="C:elongin complex"/>
    <property type="evidence" value="ECO:0000314"/>
    <property type="project" value="FlyBase"/>
</dbReference>
<dbReference type="GO" id="GO:0007474">
    <property type="term" value="P:imaginal disc-derived wing vein specification"/>
    <property type="evidence" value="ECO:0000315"/>
    <property type="project" value="FlyBase"/>
</dbReference>
<dbReference type="AGR" id="FB:FBgn0023212"/>
<evidence type="ECO:0000313" key="3">
    <source>
        <dbReference type="FlyBase" id="FBgn0023212"/>
    </source>
</evidence>
<dbReference type="GO" id="GO:0007526">
    <property type="term" value="P:larval somatic muscle development"/>
    <property type="evidence" value="ECO:0000315"/>
    <property type="project" value="FlyBase"/>
</dbReference>
<dbReference type="OrthoDB" id="7537057at2759"/>
<feature type="compositionally biased region" description="Low complexity" evidence="1">
    <location>
        <begin position="17"/>
        <end position="29"/>
    </location>
</feature>
<name>Q8MYX5_DROME</name>
<protein>
    <submittedName>
        <fullName evidence="2">RE59129p</fullName>
    </submittedName>
</protein>
<evidence type="ECO:0000256" key="1">
    <source>
        <dbReference type="SAM" id="MobiDB-lite"/>
    </source>
</evidence>
<feature type="region of interest" description="Disordered" evidence="1">
    <location>
        <begin position="1"/>
        <end position="32"/>
    </location>
</feature>
<evidence type="ECO:0000313" key="2">
    <source>
        <dbReference type="EMBL" id="AAM29512.1"/>
    </source>
</evidence>
<proteinExistence type="evidence at transcript level"/>
<organism evidence="2">
    <name type="scientific">Drosophila melanogaster</name>
    <name type="common">Fruit fly</name>
    <dbReference type="NCBI Taxonomy" id="7227"/>
    <lineage>
        <taxon>Eukaryota</taxon>
        <taxon>Metazoa</taxon>
        <taxon>Ecdysozoa</taxon>
        <taxon>Arthropoda</taxon>
        <taxon>Hexapoda</taxon>
        <taxon>Insecta</taxon>
        <taxon>Pterygota</taxon>
        <taxon>Neoptera</taxon>
        <taxon>Endopterygota</taxon>
        <taxon>Diptera</taxon>
        <taxon>Brachycera</taxon>
        <taxon>Muscomorpha</taxon>
        <taxon>Ephydroidea</taxon>
        <taxon>Drosophilidae</taxon>
        <taxon>Drosophila</taxon>
        <taxon>Sophophora</taxon>
    </lineage>
</organism>
<reference evidence="2" key="1">
    <citation type="submission" date="2002-05" db="EMBL/GenBank/DDBJ databases">
        <authorList>
            <person name="Stapleton M."/>
            <person name="Brokstein P."/>
            <person name="Hong L."/>
            <person name="Agbayani A."/>
            <person name="Carlson J."/>
            <person name="Champe M."/>
            <person name="Chavez C."/>
            <person name="Dorsett V."/>
            <person name="Dresnek D."/>
            <person name="Farfan D."/>
            <person name="Frise E."/>
            <person name="George R."/>
            <person name="Gonzalez M."/>
            <person name="Guarin H."/>
            <person name="Kronmiller B."/>
            <person name="Li P."/>
            <person name="Liao G."/>
            <person name="Miranda A."/>
            <person name="Mungall C.J."/>
            <person name="Nunoo J."/>
            <person name="Pacleb J."/>
            <person name="Paragas V."/>
            <person name="Park S."/>
            <person name="Patel S."/>
            <person name="Phouanenavong S."/>
            <person name="Wan K."/>
            <person name="Yu C."/>
            <person name="Lewis S.E."/>
            <person name="Rubin G.M."/>
            <person name="Celniker S."/>
        </authorList>
    </citation>
    <scope>NUCLEOTIDE SEQUENCE</scope>
    <source>
        <strain evidence="2">Berkeley</strain>
    </source>
</reference>
<accession>Q8MYX5</accession>
<feature type="compositionally biased region" description="Polar residues" evidence="1">
    <location>
        <begin position="1"/>
        <end position="16"/>
    </location>
</feature>
<sequence length="129" mass="13963">MQPQQSVSQSPLREQQTAANTSSKSTAAANRDKINPLTLSLACPTQTKCMKLKSKLMVGPDEGGGRSICLRFSTSQRGEEAKAAVSTAIAKYAFFVVNSKEQLIYYGSDTKLNFGMGLIIFGFNFTLTP</sequence>